<evidence type="ECO:0000256" key="10">
    <source>
        <dbReference type="ARBA" id="ARBA00022801"/>
    </source>
</evidence>
<comment type="similarity">
    <text evidence="3">Belongs to the peptidase S1C family.</text>
</comment>
<evidence type="ECO:0000256" key="11">
    <source>
        <dbReference type="ARBA" id="ARBA00022825"/>
    </source>
</evidence>
<dbReference type="CDD" id="cd10839">
    <property type="entry name" value="cpPDZ1_DegP-like"/>
    <property type="match status" value="1"/>
</dbReference>
<dbReference type="PROSITE" id="PS50106">
    <property type="entry name" value="PDZ"/>
    <property type="match status" value="2"/>
</dbReference>
<dbReference type="Pfam" id="PF13365">
    <property type="entry name" value="Trypsin_2"/>
    <property type="match status" value="1"/>
</dbReference>
<evidence type="ECO:0000256" key="5">
    <source>
        <dbReference type="ARBA" id="ARBA00013958"/>
    </source>
</evidence>
<evidence type="ECO:0000256" key="9">
    <source>
        <dbReference type="ARBA" id="ARBA00022764"/>
    </source>
</evidence>
<keyword evidence="11" id="KW-0720">Serine protease</keyword>
<reference evidence="19 20" key="1">
    <citation type="submission" date="2016-10" db="EMBL/GenBank/DDBJ databases">
        <authorList>
            <person name="de Groot N.N."/>
        </authorList>
    </citation>
    <scope>NUCLEOTIDE SEQUENCE [LARGE SCALE GENOMIC DNA]</scope>
    <source>
        <strain evidence="19 20">CGMCC 1.10267</strain>
    </source>
</reference>
<feature type="binding site" evidence="15">
    <location>
        <position position="145"/>
    </location>
    <ligand>
        <name>substrate</name>
    </ligand>
</feature>
<dbReference type="InterPro" id="IPR051201">
    <property type="entry name" value="Chloro_Bact_Ser_Proteases"/>
</dbReference>
<gene>
    <name evidence="19" type="ORF">SAMN04487974_102219</name>
</gene>
<evidence type="ECO:0000256" key="2">
    <source>
        <dbReference type="ARBA" id="ARBA00004418"/>
    </source>
</evidence>
<feature type="active site" description="Charge relay system" evidence="14">
    <location>
        <position position="175"/>
    </location>
</feature>
<evidence type="ECO:0000256" key="4">
    <source>
        <dbReference type="ARBA" id="ARBA00013035"/>
    </source>
</evidence>
<dbReference type="InterPro" id="IPR001478">
    <property type="entry name" value="PDZ"/>
</dbReference>
<dbReference type="SMART" id="SM00228">
    <property type="entry name" value="PDZ"/>
    <property type="match status" value="2"/>
</dbReference>
<dbReference type="InterPro" id="IPR009003">
    <property type="entry name" value="Peptidase_S1_PA"/>
</dbReference>
<dbReference type="GO" id="GO:0004252">
    <property type="term" value="F:serine-type endopeptidase activity"/>
    <property type="evidence" value="ECO:0007669"/>
    <property type="project" value="InterPro"/>
</dbReference>
<feature type="active site" description="Charge relay system" evidence="14">
    <location>
        <position position="145"/>
    </location>
</feature>
<evidence type="ECO:0000256" key="6">
    <source>
        <dbReference type="ARBA" id="ARBA00022670"/>
    </source>
</evidence>
<evidence type="ECO:0000256" key="8">
    <source>
        <dbReference type="ARBA" id="ARBA00022737"/>
    </source>
</evidence>
<dbReference type="Gene3D" id="2.30.42.10">
    <property type="match status" value="2"/>
</dbReference>
<evidence type="ECO:0000313" key="20">
    <source>
        <dbReference type="Proteomes" id="UP000199495"/>
    </source>
</evidence>
<dbReference type="RefSeq" id="WP_090592899.1">
    <property type="nucleotide sequence ID" value="NZ_FNCS01000002.1"/>
</dbReference>
<feature type="signal peptide" evidence="17">
    <location>
        <begin position="1"/>
        <end position="29"/>
    </location>
</feature>
<organism evidence="19 20">
    <name type="scientific">Pelagibacterium luteolum</name>
    <dbReference type="NCBI Taxonomy" id="440168"/>
    <lineage>
        <taxon>Bacteria</taxon>
        <taxon>Pseudomonadati</taxon>
        <taxon>Pseudomonadota</taxon>
        <taxon>Alphaproteobacteria</taxon>
        <taxon>Hyphomicrobiales</taxon>
        <taxon>Devosiaceae</taxon>
        <taxon>Pelagibacterium</taxon>
    </lineage>
</organism>
<keyword evidence="9" id="KW-0574">Periplasm</keyword>
<dbReference type="GO" id="GO:0042597">
    <property type="term" value="C:periplasmic space"/>
    <property type="evidence" value="ECO:0007669"/>
    <property type="project" value="UniProtKB-SubCell"/>
</dbReference>
<dbReference type="PRINTS" id="PR00834">
    <property type="entry name" value="PROTEASES2C"/>
</dbReference>
<evidence type="ECO:0000256" key="16">
    <source>
        <dbReference type="SAM" id="MobiDB-lite"/>
    </source>
</evidence>
<dbReference type="FunFam" id="2.40.10.120:FF:000007">
    <property type="entry name" value="Periplasmic serine endoprotease DegP-like"/>
    <property type="match status" value="1"/>
</dbReference>
<feature type="domain" description="PDZ" evidence="18">
    <location>
        <begin position="409"/>
        <end position="462"/>
    </location>
</feature>
<dbReference type="SUPFAM" id="SSF50494">
    <property type="entry name" value="Trypsin-like serine proteases"/>
    <property type="match status" value="1"/>
</dbReference>
<dbReference type="Proteomes" id="UP000199495">
    <property type="component" value="Unassembled WGS sequence"/>
</dbReference>
<keyword evidence="20" id="KW-1185">Reference proteome</keyword>
<evidence type="ECO:0000259" key="18">
    <source>
        <dbReference type="PROSITE" id="PS50106"/>
    </source>
</evidence>
<dbReference type="EC" id="3.4.21.107" evidence="4"/>
<feature type="active site" description="Charge relay system" evidence="14">
    <location>
        <position position="249"/>
    </location>
</feature>
<name>A0A1G7TLZ4_9HYPH</name>
<protein>
    <recommendedName>
        <fullName evidence="5">Probable periplasmic serine endoprotease DegP-like</fullName>
        <ecNumber evidence="4">3.4.21.107</ecNumber>
    </recommendedName>
    <alternativeName>
        <fullName evidence="13">Protease Do</fullName>
    </alternativeName>
</protein>
<evidence type="ECO:0000313" key="19">
    <source>
        <dbReference type="EMBL" id="SDG36356.1"/>
    </source>
</evidence>
<dbReference type="PANTHER" id="PTHR43343">
    <property type="entry name" value="PEPTIDASE S12"/>
    <property type="match status" value="1"/>
</dbReference>
<evidence type="ECO:0000256" key="12">
    <source>
        <dbReference type="ARBA" id="ARBA00023016"/>
    </source>
</evidence>
<dbReference type="SUPFAM" id="SSF50156">
    <property type="entry name" value="PDZ domain-like"/>
    <property type="match status" value="2"/>
</dbReference>
<keyword evidence="10" id="KW-0378">Hydrolase</keyword>
<dbReference type="Pfam" id="PF13180">
    <property type="entry name" value="PDZ_2"/>
    <property type="match status" value="2"/>
</dbReference>
<proteinExistence type="inferred from homology"/>
<evidence type="ECO:0000256" key="1">
    <source>
        <dbReference type="ARBA" id="ARBA00001772"/>
    </source>
</evidence>
<dbReference type="NCBIfam" id="TIGR02037">
    <property type="entry name" value="degP_htrA_DO"/>
    <property type="match status" value="1"/>
</dbReference>
<dbReference type="PANTHER" id="PTHR43343:SF3">
    <property type="entry name" value="PROTEASE DO-LIKE 8, CHLOROPLASTIC"/>
    <property type="match status" value="1"/>
</dbReference>
<evidence type="ECO:0000256" key="13">
    <source>
        <dbReference type="ARBA" id="ARBA00032850"/>
    </source>
</evidence>
<evidence type="ECO:0000256" key="7">
    <source>
        <dbReference type="ARBA" id="ARBA00022729"/>
    </source>
</evidence>
<dbReference type="InterPro" id="IPR011782">
    <property type="entry name" value="Pept_S1C_Do"/>
</dbReference>
<evidence type="ECO:0000256" key="15">
    <source>
        <dbReference type="PIRSR" id="PIRSR611782-2"/>
    </source>
</evidence>
<evidence type="ECO:0000256" key="14">
    <source>
        <dbReference type="PIRSR" id="PIRSR611782-1"/>
    </source>
</evidence>
<feature type="binding site" evidence="15">
    <location>
        <begin position="247"/>
        <end position="249"/>
    </location>
    <ligand>
        <name>substrate</name>
    </ligand>
</feature>
<dbReference type="InterPro" id="IPR036034">
    <property type="entry name" value="PDZ_sf"/>
</dbReference>
<keyword evidence="7 17" id="KW-0732">Signal</keyword>
<sequence length="507" mass="52943">MPNMLSTPKRKLIAASGIAMIVAAGTLGAGFMNTQPAIAQQVGENVGNPPMTGFADLVESVSPAVVSVQVRSEVPMQQMQRGGPNFEFEFPDLPEDHPLRRFFEQFEEPFNSPESQRPNRPREFMQAVGSGFIISADGYIVTNNHVIENASEVTVLLEDDTELAVDVVGTDPRTDLALLKVREERSDLPFVEFADAEARVGDWVVAVGNPFGLGGTVTAGIVSARGRDINASYYDDFLQIDAAVNRGNSGGPSFNTEGQVVGVNTAIFSPSGGNVGIAFAIPAATAQTVISQLVNDGVVTRGFLGVSLQDLNDELADALGLANANGALVTEPIEGAPAADAGVESGDVVVSVDGQGVNNARELSRVISQRSPGTSVELGIIRDGEELDISVTLERLAEEETEQPTPPADVEEQEPEATSSDIGISVMTNPEGEGLVVESVDPNGPAAGRGIATGDVIEQANGGALSAPEDLDAAIDAAASEGKTAISLRVIRDGTVRFVGVPLEVQE</sequence>
<accession>A0A1G7TLZ4</accession>
<feature type="chain" id="PRO_5038814908" description="Probable periplasmic serine endoprotease DegP-like" evidence="17">
    <location>
        <begin position="30"/>
        <end position="507"/>
    </location>
</feature>
<feature type="binding site" evidence="15">
    <location>
        <position position="175"/>
    </location>
    <ligand>
        <name>substrate</name>
    </ligand>
</feature>
<dbReference type="Gene3D" id="2.40.10.120">
    <property type="match status" value="1"/>
</dbReference>
<keyword evidence="6 19" id="KW-0645">Protease</keyword>
<dbReference type="AlphaFoldDB" id="A0A1G7TLZ4"/>
<keyword evidence="8" id="KW-0677">Repeat</keyword>
<evidence type="ECO:0000256" key="17">
    <source>
        <dbReference type="SAM" id="SignalP"/>
    </source>
</evidence>
<comment type="catalytic activity">
    <reaction evidence="1">
        <text>Acts on substrates that are at least partially unfolded. The cleavage site P1 residue is normally between a pair of hydrophobic residues, such as Val-|-Val.</text>
        <dbReference type="EC" id="3.4.21.107"/>
    </reaction>
</comment>
<keyword evidence="12" id="KW-0346">Stress response</keyword>
<dbReference type="GO" id="GO:0006508">
    <property type="term" value="P:proteolysis"/>
    <property type="evidence" value="ECO:0007669"/>
    <property type="project" value="UniProtKB-KW"/>
</dbReference>
<dbReference type="STRING" id="440168.SAMN04487974_102219"/>
<evidence type="ECO:0000256" key="3">
    <source>
        <dbReference type="ARBA" id="ARBA00010541"/>
    </source>
</evidence>
<feature type="domain" description="PDZ" evidence="18">
    <location>
        <begin position="293"/>
        <end position="384"/>
    </location>
</feature>
<dbReference type="EMBL" id="FNCS01000002">
    <property type="protein sequence ID" value="SDG36356.1"/>
    <property type="molecule type" value="Genomic_DNA"/>
</dbReference>
<comment type="subcellular location">
    <subcellularLocation>
        <location evidence="2">Periplasm</location>
    </subcellularLocation>
</comment>
<dbReference type="InterPro" id="IPR001940">
    <property type="entry name" value="Peptidase_S1C"/>
</dbReference>
<dbReference type="OrthoDB" id="7358927at2"/>
<feature type="region of interest" description="Disordered" evidence="16">
    <location>
        <begin position="397"/>
        <end position="420"/>
    </location>
</feature>